<dbReference type="CDD" id="cd15482">
    <property type="entry name" value="Sialidase_non-viral"/>
    <property type="match status" value="1"/>
</dbReference>
<dbReference type="Gene3D" id="2.130.10.10">
    <property type="entry name" value="YVTN repeat-like/Quinoprotein amine dehydrogenase"/>
    <property type="match status" value="2"/>
</dbReference>
<dbReference type="EMBL" id="KY883642">
    <property type="protein sequence ID" value="ASV42801.1"/>
    <property type="molecule type" value="Genomic_DNA"/>
</dbReference>
<proteinExistence type="predicted"/>
<dbReference type="SUPFAM" id="SSF110296">
    <property type="entry name" value="Oligoxyloglucan reducing end-specific cellobiohydrolase"/>
    <property type="match status" value="1"/>
</dbReference>
<reference evidence="1 2" key="1">
    <citation type="journal article" date="2017" name="Sci. Rep.">
        <title>Analysis of the CRISPR-Cas system in bacteriophages active on epidemic strains of Vibrio cholerae in Bangladesh.</title>
        <authorList>
            <person name="Naser I.B."/>
            <person name="Hoque M.M."/>
            <person name="Nahid M.A."/>
            <person name="Tareq T.M."/>
            <person name="Rocky M.K."/>
            <person name="Faruque S.M."/>
        </authorList>
    </citation>
    <scope>NUCLEOTIDE SEQUENCE [LARGE SCALE GENOMIC DNA]</scope>
</reference>
<sequence length="437" mass="44808">MAIYFENQEVLNIHMGGTHIQEVTVNGIKVAALPEVVSQPQGGTITTKQTLTLTVGVETLGSSVSYQWYLNNGMVSGANSSSYVFVPPAAGNYSIKCRATSFGGFTETQVASVTVNQAQLAWTNVSTFAASSPPILVRAGNNLLLLAYNSAYSTNGGATWKSLPQGLGTGVPSFQATPKGAASDGSTVVVVYDGGYSAKSTNGGVSWVSLPRFFFSGSSAVNINCVAVSGNTIVQAGASGYARRSTDGGSTWSNLPRGLGMRADGTITKMHGRGNVIVAGNSEQQGSDPTTLTISTNGGATWTGKNIGSPDGSGSRMATMCHVVDSSVIIYGMQMHTAISRNGGSTWTWLPSGLNSGSGSSSTTILCMDSVGDTIVAGTYNGSAAVSYNKGLSWSAVPTKGLGTGQASESVEAMCAFPDGRFFAGVGRSTIYVGKGQ</sequence>
<organism evidence="1 2">
    <name type="scientific">Vibrio phage JSF15</name>
    <dbReference type="NCBI Taxonomy" id="1983598"/>
    <lineage>
        <taxon>Viruses</taxon>
        <taxon>Duplodnaviria</taxon>
        <taxon>Heunggongvirae</taxon>
        <taxon>Uroviricota</taxon>
        <taxon>Caudoviricetes</taxon>
        <taxon>Enhodamvirus</taxon>
        <taxon>Enhodamvirus VP2</taxon>
    </lineage>
</organism>
<accession>A0A2D0Z1Z2</accession>
<dbReference type="Proteomes" id="UP000241979">
    <property type="component" value="Segment"/>
</dbReference>
<dbReference type="CDD" id="cd00146">
    <property type="entry name" value="PKD"/>
    <property type="match status" value="1"/>
</dbReference>
<evidence type="ECO:0000313" key="1">
    <source>
        <dbReference type="EMBL" id="ASV42801.1"/>
    </source>
</evidence>
<evidence type="ECO:0000313" key="2">
    <source>
        <dbReference type="Proteomes" id="UP000241979"/>
    </source>
</evidence>
<dbReference type="InterPro" id="IPR015943">
    <property type="entry name" value="WD40/YVTN_repeat-like_dom_sf"/>
</dbReference>
<protein>
    <submittedName>
        <fullName evidence="1">EF hand domain/PKD domain protein</fullName>
    </submittedName>
</protein>
<name>A0A2D0Z1Z2_9CAUD</name>